<evidence type="ECO:0000313" key="2">
    <source>
        <dbReference type="EMBL" id="MBD3867090.1"/>
    </source>
</evidence>
<protein>
    <submittedName>
        <fullName evidence="2">TonB C-terminal domain-containing protein</fullName>
    </submittedName>
</protein>
<feature type="compositionally biased region" description="Basic and acidic residues" evidence="1">
    <location>
        <begin position="167"/>
        <end position="178"/>
    </location>
</feature>
<feature type="compositionally biased region" description="Acidic residues" evidence="1">
    <location>
        <begin position="110"/>
        <end position="119"/>
    </location>
</feature>
<dbReference type="AlphaFoldDB" id="A0A8J6XXN7"/>
<feature type="compositionally biased region" description="Basic and acidic residues" evidence="1">
    <location>
        <begin position="136"/>
        <end position="159"/>
    </location>
</feature>
<evidence type="ECO:0000256" key="1">
    <source>
        <dbReference type="SAM" id="MobiDB-lite"/>
    </source>
</evidence>
<feature type="compositionally biased region" description="Basic and acidic residues" evidence="1">
    <location>
        <begin position="120"/>
        <end position="129"/>
    </location>
</feature>
<dbReference type="SUPFAM" id="SSF74653">
    <property type="entry name" value="TolA/TonB C-terminal domain"/>
    <property type="match status" value="1"/>
</dbReference>
<dbReference type="EMBL" id="JACXWD010000006">
    <property type="protein sequence ID" value="MBD3867090.1"/>
    <property type="molecule type" value="Genomic_DNA"/>
</dbReference>
<feature type="region of interest" description="Disordered" evidence="1">
    <location>
        <begin position="56"/>
        <end position="178"/>
    </location>
</feature>
<dbReference type="Gene3D" id="3.30.1150.10">
    <property type="match status" value="1"/>
</dbReference>
<name>A0A8J6XXN7_9BACT</name>
<accession>A0A8J6XXN7</accession>
<dbReference type="Proteomes" id="UP000648239">
    <property type="component" value="Unassembled WGS sequence"/>
</dbReference>
<comment type="caution">
    <text evidence="2">The sequence shown here is derived from an EMBL/GenBank/DDBJ whole genome shotgun (WGS) entry which is preliminary data.</text>
</comment>
<feature type="region of interest" description="Disordered" evidence="1">
    <location>
        <begin position="191"/>
        <end position="218"/>
    </location>
</feature>
<reference evidence="2 3" key="1">
    <citation type="submission" date="2020-08" db="EMBL/GenBank/DDBJ databases">
        <title>Acidobacteriota in marine sediments use diverse sulfur dissimilation pathways.</title>
        <authorList>
            <person name="Wasmund K."/>
        </authorList>
    </citation>
    <scope>NUCLEOTIDE SEQUENCE [LARGE SCALE GENOMIC DNA]</scope>
    <source>
        <strain evidence="2">MAG AM4</strain>
    </source>
</reference>
<evidence type="ECO:0000313" key="3">
    <source>
        <dbReference type="Proteomes" id="UP000648239"/>
    </source>
</evidence>
<organism evidence="2 3">
    <name type="scientific">Candidatus Polarisedimenticola svalbardensis</name>
    <dbReference type="NCBI Taxonomy" id="2886004"/>
    <lineage>
        <taxon>Bacteria</taxon>
        <taxon>Pseudomonadati</taxon>
        <taxon>Acidobacteriota</taxon>
        <taxon>Candidatus Polarisedimenticolia</taxon>
        <taxon>Candidatus Polarisedimenticolales</taxon>
        <taxon>Candidatus Polarisedimenticolaceae</taxon>
        <taxon>Candidatus Polarisedimenticola</taxon>
    </lineage>
</organism>
<gene>
    <name evidence="2" type="ORF">IFK94_03110</name>
</gene>
<sequence length="359" mass="39832">MTEASFSKDSSVGLSRAVVYSLVFHALLLLLLMAMPVSEPVAEALQEDIISVTFEPEANASDPPSELFKVTGDPPEDPTDSTPPPSVLGDPRFLPADGDPRVDQMQQEAPDQETAEPVEGEQKEDRPEESQDDPAEEQKEPEDPVEAGDPKDPGTRDLPEEAAGEARTADEPAERRLDVRSALNRTARSVLEAQRSSAGRPADASGSPEGLELPELDRLPESGFGYGNLVFESSDFDFSDYARQIYMAIWRAWHNRLYFSTDEFDRWAYSRQSWLLDHQLQIRFTIHQNGQVDGIVIEDDSGCLPLDQSAADALKEVILPPLPADFPRDRETVHGRFIGQGDIRALKKSLSWLKSRGEF</sequence>
<proteinExistence type="predicted"/>